<dbReference type="EMBL" id="CP049887">
    <property type="protein sequence ID" value="QIL48547.1"/>
    <property type="molecule type" value="Genomic_DNA"/>
</dbReference>
<dbReference type="InterPro" id="IPR018771">
    <property type="entry name" value="PocR_dom"/>
</dbReference>
<dbReference type="Pfam" id="PF10114">
    <property type="entry name" value="PocR"/>
    <property type="match status" value="1"/>
</dbReference>
<dbReference type="AlphaFoldDB" id="A0A6G8AU79"/>
<evidence type="ECO:0000256" key="1">
    <source>
        <dbReference type="ARBA" id="ARBA00023015"/>
    </source>
</evidence>
<dbReference type="PRINTS" id="PR00032">
    <property type="entry name" value="HTHARAC"/>
</dbReference>
<keyword evidence="1" id="KW-0805">Transcription regulation</keyword>
<dbReference type="InterPro" id="IPR018062">
    <property type="entry name" value="HTH_AraC-typ_CS"/>
</dbReference>
<dbReference type="PROSITE" id="PS00041">
    <property type="entry name" value="HTH_ARAC_FAMILY_1"/>
    <property type="match status" value="1"/>
</dbReference>
<feature type="domain" description="HTH araC/xylS-type" evidence="4">
    <location>
        <begin position="199"/>
        <end position="300"/>
    </location>
</feature>
<name>A0A6G8AU79_9ENTE</name>
<evidence type="ECO:0000256" key="3">
    <source>
        <dbReference type="ARBA" id="ARBA00023163"/>
    </source>
</evidence>
<accession>A0A6G8AU79</accession>
<evidence type="ECO:0000256" key="2">
    <source>
        <dbReference type="ARBA" id="ARBA00023125"/>
    </source>
</evidence>
<evidence type="ECO:0000313" key="6">
    <source>
        <dbReference type="Proteomes" id="UP000501747"/>
    </source>
</evidence>
<evidence type="ECO:0000259" key="4">
    <source>
        <dbReference type="PROSITE" id="PS01124"/>
    </source>
</evidence>
<dbReference type="GO" id="GO:0043565">
    <property type="term" value="F:sequence-specific DNA binding"/>
    <property type="evidence" value="ECO:0007669"/>
    <property type="project" value="InterPro"/>
</dbReference>
<proteinExistence type="predicted"/>
<dbReference type="KEGG" id="vhy:G7082_08560"/>
<dbReference type="Pfam" id="PF12833">
    <property type="entry name" value="HTH_18"/>
    <property type="match status" value="1"/>
</dbReference>
<gene>
    <name evidence="5" type="ORF">G7082_08560</name>
</gene>
<dbReference type="InterPro" id="IPR009057">
    <property type="entry name" value="Homeodomain-like_sf"/>
</dbReference>
<dbReference type="PROSITE" id="PS01124">
    <property type="entry name" value="HTH_ARAC_FAMILY_2"/>
    <property type="match status" value="1"/>
</dbReference>
<keyword evidence="6" id="KW-1185">Reference proteome</keyword>
<dbReference type="Gene3D" id="1.10.10.60">
    <property type="entry name" value="Homeodomain-like"/>
    <property type="match status" value="2"/>
</dbReference>
<sequence length="304" mass="35215">MIGMLKIDELINMKEWEKLQDSIADVTKLAIILVDYKGQPVGKHSNIQPFCSKLRSNPDLAKYCEKCDARGAIEAVRQGEPFIYRCHFNLVDTAIPIIMNEQYLGAIMAGQVKLDTSNSDLEQLLTLNEVNQYLEDYLTDYEKIPNLDLIELTKSANMLSILSHYLLTEITKSDYSVVSKDNHLVVKENLIHSYQTKEHKLQPIIDLLFENKQIMYTLNQLSEINHISLSYLSRLLKKEFGEPFNKFYPRLKIEWAKDLLQHTDKNITEISDSLGFLDTSYFIRSFKKFEGISPLKYKKTTIEC</sequence>
<dbReference type="SUPFAM" id="SSF46689">
    <property type="entry name" value="Homeodomain-like"/>
    <property type="match status" value="1"/>
</dbReference>
<dbReference type="Proteomes" id="UP000501747">
    <property type="component" value="Chromosome"/>
</dbReference>
<dbReference type="PANTHER" id="PTHR43280:SF28">
    <property type="entry name" value="HTH-TYPE TRANSCRIPTIONAL ACTIVATOR RHAS"/>
    <property type="match status" value="1"/>
</dbReference>
<evidence type="ECO:0000313" key="5">
    <source>
        <dbReference type="EMBL" id="QIL48547.1"/>
    </source>
</evidence>
<reference evidence="5 6" key="1">
    <citation type="submission" date="2020-03" db="EMBL/GenBank/DDBJ databases">
        <title>Vagococcus sp. nov., isolated from beetles.</title>
        <authorList>
            <person name="Hyun D.-W."/>
            <person name="Bae J.-W."/>
        </authorList>
    </citation>
    <scope>NUCLEOTIDE SEQUENCE [LARGE SCALE GENOMIC DNA]</scope>
    <source>
        <strain evidence="5 6">HDW17B</strain>
    </source>
</reference>
<keyword evidence="3" id="KW-0804">Transcription</keyword>
<dbReference type="InterPro" id="IPR020449">
    <property type="entry name" value="Tscrpt_reg_AraC-type_HTH"/>
</dbReference>
<protein>
    <submittedName>
        <fullName evidence="5">Helix-turn-helix domain-containing protein</fullName>
    </submittedName>
</protein>
<dbReference type="PANTHER" id="PTHR43280">
    <property type="entry name" value="ARAC-FAMILY TRANSCRIPTIONAL REGULATOR"/>
    <property type="match status" value="1"/>
</dbReference>
<organism evidence="5 6">
    <name type="scientific">Vagococcus hydrophili</name>
    <dbReference type="NCBI Taxonomy" id="2714947"/>
    <lineage>
        <taxon>Bacteria</taxon>
        <taxon>Bacillati</taxon>
        <taxon>Bacillota</taxon>
        <taxon>Bacilli</taxon>
        <taxon>Lactobacillales</taxon>
        <taxon>Enterococcaceae</taxon>
        <taxon>Vagococcus</taxon>
    </lineage>
</organism>
<dbReference type="InterPro" id="IPR018060">
    <property type="entry name" value="HTH_AraC"/>
</dbReference>
<dbReference type="SMART" id="SM00342">
    <property type="entry name" value="HTH_ARAC"/>
    <property type="match status" value="1"/>
</dbReference>
<keyword evidence="2" id="KW-0238">DNA-binding</keyword>
<dbReference type="GO" id="GO:0003700">
    <property type="term" value="F:DNA-binding transcription factor activity"/>
    <property type="evidence" value="ECO:0007669"/>
    <property type="project" value="InterPro"/>
</dbReference>